<accession>A0ABV6RLD1</accession>
<name>A0ABV6RLD1_9GAMM</name>
<evidence type="ECO:0000256" key="5">
    <source>
        <dbReference type="SAM" id="Phobius"/>
    </source>
</evidence>
<feature type="transmembrane region" description="Helical" evidence="5">
    <location>
        <begin position="6"/>
        <end position="24"/>
    </location>
</feature>
<dbReference type="InterPro" id="IPR044880">
    <property type="entry name" value="NCX_ion-bd_dom_sf"/>
</dbReference>
<feature type="domain" description="Sodium/calcium exchanger membrane region" evidence="6">
    <location>
        <begin position="13"/>
        <end position="131"/>
    </location>
</feature>
<evidence type="ECO:0000259" key="6">
    <source>
        <dbReference type="Pfam" id="PF01699"/>
    </source>
</evidence>
<evidence type="ECO:0000256" key="1">
    <source>
        <dbReference type="ARBA" id="ARBA00004141"/>
    </source>
</evidence>
<feature type="transmembrane region" description="Helical" evidence="5">
    <location>
        <begin position="138"/>
        <end position="157"/>
    </location>
</feature>
<proteinExistence type="predicted"/>
<keyword evidence="2 5" id="KW-0812">Transmembrane</keyword>
<feature type="transmembrane region" description="Helical" evidence="5">
    <location>
        <begin position="36"/>
        <end position="56"/>
    </location>
</feature>
<feature type="transmembrane region" description="Helical" evidence="5">
    <location>
        <begin position="292"/>
        <end position="312"/>
    </location>
</feature>
<feature type="transmembrane region" description="Helical" evidence="5">
    <location>
        <begin position="76"/>
        <end position="99"/>
    </location>
</feature>
<evidence type="ECO:0000256" key="2">
    <source>
        <dbReference type="ARBA" id="ARBA00022692"/>
    </source>
</evidence>
<comment type="caution">
    <text evidence="7">The sequence shown here is derived from an EMBL/GenBank/DDBJ whole genome shotgun (WGS) entry which is preliminary data.</text>
</comment>
<dbReference type="RefSeq" id="WP_386666780.1">
    <property type="nucleotide sequence ID" value="NZ_JBHLTG010000001.1"/>
</dbReference>
<dbReference type="InterPro" id="IPR004837">
    <property type="entry name" value="NaCa_Exmemb"/>
</dbReference>
<comment type="subcellular location">
    <subcellularLocation>
        <location evidence="1">Membrane</location>
        <topology evidence="1">Multi-pass membrane protein</topology>
    </subcellularLocation>
</comment>
<feature type="transmembrane region" description="Helical" evidence="5">
    <location>
        <begin position="193"/>
        <end position="212"/>
    </location>
</feature>
<feature type="transmembrane region" description="Helical" evidence="5">
    <location>
        <begin position="324"/>
        <end position="343"/>
    </location>
</feature>
<feature type="transmembrane region" description="Helical" evidence="5">
    <location>
        <begin position="258"/>
        <end position="280"/>
    </location>
</feature>
<organism evidence="7 8">
    <name type="scientific">Lysobacter korlensis</name>
    <dbReference type="NCBI Taxonomy" id="553636"/>
    <lineage>
        <taxon>Bacteria</taxon>
        <taxon>Pseudomonadati</taxon>
        <taxon>Pseudomonadota</taxon>
        <taxon>Gammaproteobacteria</taxon>
        <taxon>Lysobacterales</taxon>
        <taxon>Lysobacteraceae</taxon>
        <taxon>Lysobacter</taxon>
    </lineage>
</organism>
<dbReference type="Pfam" id="PF01699">
    <property type="entry name" value="Na_Ca_ex"/>
    <property type="match status" value="2"/>
</dbReference>
<evidence type="ECO:0000313" key="8">
    <source>
        <dbReference type="Proteomes" id="UP001589896"/>
    </source>
</evidence>
<evidence type="ECO:0000256" key="4">
    <source>
        <dbReference type="ARBA" id="ARBA00023136"/>
    </source>
</evidence>
<dbReference type="EMBL" id="JBHLTG010000001">
    <property type="protein sequence ID" value="MFC0677795.1"/>
    <property type="molecule type" value="Genomic_DNA"/>
</dbReference>
<keyword evidence="8" id="KW-1185">Reference proteome</keyword>
<reference evidence="7 8" key="1">
    <citation type="submission" date="2024-09" db="EMBL/GenBank/DDBJ databases">
        <authorList>
            <person name="Sun Q."/>
            <person name="Mori K."/>
        </authorList>
    </citation>
    <scope>NUCLEOTIDE SEQUENCE [LARGE SCALE GENOMIC DNA]</scope>
    <source>
        <strain evidence="7 8">KCTC 23076</strain>
    </source>
</reference>
<feature type="domain" description="Sodium/calcium exchanger membrane region" evidence="6">
    <location>
        <begin position="194"/>
        <end position="308"/>
    </location>
</feature>
<keyword evidence="4 5" id="KW-0472">Membrane</keyword>
<keyword evidence="3 5" id="KW-1133">Transmembrane helix</keyword>
<feature type="transmembrane region" description="Helical" evidence="5">
    <location>
        <begin position="111"/>
        <end position="132"/>
    </location>
</feature>
<gene>
    <name evidence="7" type="ORF">ACFFGH_08085</name>
</gene>
<sequence length="344" mass="35169">MPDFPSLSIATNLAVFAVAAAAVWTAGTRLAAHADVIARATGLGQAVIGMMLLGGITSLPEIAVSVTAGLAADPTLAVNNILGGVALQVAIIAIGDAVLKDHAITSLVRKPIVMLQAAFSCLLLTLVLGAIVVGDVGVAGVGVWSIAVLAAGIAMFWRVARTAGRDGWAPTRAADADAGDADSNSGSDGLRTAIFGAATTGVVVLVAGYVLARTGEAIAHQTGLGTGFVGAILVGLATSLPEISTVIAAARLRRYTMAFADIFGTNMFDIMLIFLIDAVHRGPPVLATQGRFAAFAALLGIVLTLMYVVGLIERRDDARMRLGTDSWSVVLLYVCGAGALYFLR</sequence>
<evidence type="ECO:0000313" key="7">
    <source>
        <dbReference type="EMBL" id="MFC0677795.1"/>
    </source>
</evidence>
<dbReference type="Gene3D" id="1.20.1420.30">
    <property type="entry name" value="NCX, central ion-binding region"/>
    <property type="match status" value="1"/>
</dbReference>
<dbReference type="Proteomes" id="UP001589896">
    <property type="component" value="Unassembled WGS sequence"/>
</dbReference>
<protein>
    <submittedName>
        <fullName evidence="7">Sodium:calcium antiporter</fullName>
    </submittedName>
</protein>
<evidence type="ECO:0000256" key="3">
    <source>
        <dbReference type="ARBA" id="ARBA00022989"/>
    </source>
</evidence>